<reference evidence="1" key="1">
    <citation type="journal article" date="2015" name="Nature">
        <title>Complex archaea that bridge the gap between prokaryotes and eukaryotes.</title>
        <authorList>
            <person name="Spang A."/>
            <person name="Saw J.H."/>
            <person name="Jorgensen S.L."/>
            <person name="Zaremba-Niedzwiedzka K."/>
            <person name="Martijn J."/>
            <person name="Lind A.E."/>
            <person name="van Eijk R."/>
            <person name="Schleper C."/>
            <person name="Guy L."/>
            <person name="Ettema T.J."/>
        </authorList>
    </citation>
    <scope>NUCLEOTIDE SEQUENCE</scope>
</reference>
<sequence>KGVREGGVYPISEYKQAREAAASENYDAFVEWKKAFVSKYGQRSWKKFKAFRGRLDPIASRLSEADEVEFEHEYLNAEQRRKLQMVRDYAWKLDVRLLLWWEASSQKAPRPEEPEWMQRVK</sequence>
<organism evidence="1">
    <name type="scientific">marine sediment metagenome</name>
    <dbReference type="NCBI Taxonomy" id="412755"/>
    <lineage>
        <taxon>unclassified sequences</taxon>
        <taxon>metagenomes</taxon>
        <taxon>ecological metagenomes</taxon>
    </lineage>
</organism>
<protein>
    <submittedName>
        <fullName evidence="1">Uncharacterized protein</fullName>
    </submittedName>
</protein>
<comment type="caution">
    <text evidence="1">The sequence shown here is derived from an EMBL/GenBank/DDBJ whole genome shotgun (WGS) entry which is preliminary data.</text>
</comment>
<evidence type="ECO:0000313" key="1">
    <source>
        <dbReference type="EMBL" id="KKL75690.1"/>
    </source>
</evidence>
<name>A0A0F9H227_9ZZZZ</name>
<dbReference type="EMBL" id="LAZR01024277">
    <property type="protein sequence ID" value="KKL75690.1"/>
    <property type="molecule type" value="Genomic_DNA"/>
</dbReference>
<dbReference type="AlphaFoldDB" id="A0A0F9H227"/>
<accession>A0A0F9H227</accession>
<gene>
    <name evidence="1" type="ORF">LCGC14_2052400</name>
</gene>
<feature type="non-terminal residue" evidence="1">
    <location>
        <position position="1"/>
    </location>
</feature>
<proteinExistence type="predicted"/>